<accession>A0A9P5H9Z1</accession>
<evidence type="ECO:0000313" key="2">
    <source>
        <dbReference type="EMBL" id="KAF7547423.1"/>
    </source>
</evidence>
<dbReference type="AlphaFoldDB" id="A0A9P5H9Z1"/>
<feature type="compositionally biased region" description="Acidic residues" evidence="1">
    <location>
        <begin position="1"/>
        <end position="22"/>
    </location>
</feature>
<protein>
    <submittedName>
        <fullName evidence="2">Uncharacterized protein</fullName>
    </submittedName>
</protein>
<name>A0A9P5H9Z1_9HYPO</name>
<dbReference type="Proteomes" id="UP000722485">
    <property type="component" value="Unassembled WGS sequence"/>
</dbReference>
<evidence type="ECO:0000256" key="1">
    <source>
        <dbReference type="SAM" id="MobiDB-lite"/>
    </source>
</evidence>
<sequence length="196" mass="22592">MPPSDDYVDSEDETSETEDPPEDTTKEASHRMHSSPINNQSDIEGLFISGPAYWSEGHEFRTRDQGADLFRVLSLDKHTGDGLFPLHNRCLNILRYAIAWHIEYARQPPSPSLSLMGVYKFLCSQRKRNLVEMYRIANQEGINSTSDYASYGLEYKHNYYGARRFWTSEGWEVYDGITEVRYPIHLTSANAKLMLV</sequence>
<dbReference type="OrthoDB" id="3932329at2759"/>
<reference evidence="2" key="1">
    <citation type="submission" date="2020-03" db="EMBL/GenBank/DDBJ databases">
        <title>Draft Genome Sequence of Cylindrodendrum hubeiense.</title>
        <authorList>
            <person name="Buettner E."/>
            <person name="Kellner H."/>
        </authorList>
    </citation>
    <scope>NUCLEOTIDE SEQUENCE</scope>
    <source>
        <strain evidence="2">IHI 201604</strain>
    </source>
</reference>
<organism evidence="2 3">
    <name type="scientific">Cylindrodendrum hubeiense</name>
    <dbReference type="NCBI Taxonomy" id="595255"/>
    <lineage>
        <taxon>Eukaryota</taxon>
        <taxon>Fungi</taxon>
        <taxon>Dikarya</taxon>
        <taxon>Ascomycota</taxon>
        <taxon>Pezizomycotina</taxon>
        <taxon>Sordariomycetes</taxon>
        <taxon>Hypocreomycetidae</taxon>
        <taxon>Hypocreales</taxon>
        <taxon>Nectriaceae</taxon>
        <taxon>Cylindrodendrum</taxon>
    </lineage>
</organism>
<comment type="caution">
    <text evidence="2">The sequence shown here is derived from an EMBL/GenBank/DDBJ whole genome shotgun (WGS) entry which is preliminary data.</text>
</comment>
<keyword evidence="3" id="KW-1185">Reference proteome</keyword>
<dbReference type="EMBL" id="JAANBB010000179">
    <property type="protein sequence ID" value="KAF7547423.1"/>
    <property type="molecule type" value="Genomic_DNA"/>
</dbReference>
<evidence type="ECO:0000313" key="3">
    <source>
        <dbReference type="Proteomes" id="UP000722485"/>
    </source>
</evidence>
<feature type="region of interest" description="Disordered" evidence="1">
    <location>
        <begin position="1"/>
        <end position="43"/>
    </location>
</feature>
<gene>
    <name evidence="2" type="ORF">G7Z17_g7744</name>
</gene>
<proteinExistence type="predicted"/>